<organism evidence="2 3">
    <name type="scientific">Paxillus rubicundulus Ve08.2h10</name>
    <dbReference type="NCBI Taxonomy" id="930991"/>
    <lineage>
        <taxon>Eukaryota</taxon>
        <taxon>Fungi</taxon>
        <taxon>Dikarya</taxon>
        <taxon>Basidiomycota</taxon>
        <taxon>Agaricomycotina</taxon>
        <taxon>Agaricomycetes</taxon>
        <taxon>Agaricomycetidae</taxon>
        <taxon>Boletales</taxon>
        <taxon>Paxilineae</taxon>
        <taxon>Paxillaceae</taxon>
        <taxon>Paxillus</taxon>
    </lineage>
</organism>
<dbReference type="InParanoid" id="A0A0D0EAQ8"/>
<dbReference type="HOGENOM" id="CLU_060589_0_0_1"/>
<evidence type="ECO:0000313" key="2">
    <source>
        <dbReference type="EMBL" id="KIK96805.1"/>
    </source>
</evidence>
<gene>
    <name evidence="2" type="ORF">PAXRUDRAFT_137676</name>
</gene>
<evidence type="ECO:0000313" key="3">
    <source>
        <dbReference type="Proteomes" id="UP000054538"/>
    </source>
</evidence>
<accession>A0A0D0EAQ8</accession>
<evidence type="ECO:0000256" key="1">
    <source>
        <dbReference type="SAM" id="MobiDB-lite"/>
    </source>
</evidence>
<protein>
    <submittedName>
        <fullName evidence="2">Uncharacterized protein</fullName>
    </submittedName>
</protein>
<name>A0A0D0EAQ8_9AGAM</name>
<dbReference type="AlphaFoldDB" id="A0A0D0EAQ8"/>
<dbReference type="Proteomes" id="UP000054538">
    <property type="component" value="Unassembled WGS sequence"/>
</dbReference>
<feature type="compositionally biased region" description="Low complexity" evidence="1">
    <location>
        <begin position="100"/>
        <end position="109"/>
    </location>
</feature>
<feature type="compositionally biased region" description="Polar residues" evidence="1">
    <location>
        <begin position="23"/>
        <end position="70"/>
    </location>
</feature>
<proteinExistence type="predicted"/>
<dbReference type="STRING" id="930991.A0A0D0EAQ8"/>
<dbReference type="OrthoDB" id="668540at2759"/>
<reference evidence="2 3" key="1">
    <citation type="submission" date="2014-04" db="EMBL/GenBank/DDBJ databases">
        <authorList>
            <consortium name="DOE Joint Genome Institute"/>
            <person name="Kuo A."/>
            <person name="Kohler A."/>
            <person name="Jargeat P."/>
            <person name="Nagy L.G."/>
            <person name="Floudas D."/>
            <person name="Copeland A."/>
            <person name="Barry K.W."/>
            <person name="Cichocki N."/>
            <person name="Veneault-Fourrey C."/>
            <person name="LaButti K."/>
            <person name="Lindquist E.A."/>
            <person name="Lipzen A."/>
            <person name="Lundell T."/>
            <person name="Morin E."/>
            <person name="Murat C."/>
            <person name="Sun H."/>
            <person name="Tunlid A."/>
            <person name="Henrissat B."/>
            <person name="Grigoriev I.V."/>
            <person name="Hibbett D.S."/>
            <person name="Martin F."/>
            <person name="Nordberg H.P."/>
            <person name="Cantor M.N."/>
            <person name="Hua S.X."/>
        </authorList>
    </citation>
    <scope>NUCLEOTIDE SEQUENCE [LARGE SCALE GENOMIC DNA]</scope>
    <source>
        <strain evidence="2 3">Ve08.2h10</strain>
    </source>
</reference>
<reference evidence="3" key="2">
    <citation type="submission" date="2015-01" db="EMBL/GenBank/DDBJ databases">
        <title>Evolutionary Origins and Diversification of the Mycorrhizal Mutualists.</title>
        <authorList>
            <consortium name="DOE Joint Genome Institute"/>
            <consortium name="Mycorrhizal Genomics Consortium"/>
            <person name="Kohler A."/>
            <person name="Kuo A."/>
            <person name="Nagy L.G."/>
            <person name="Floudas D."/>
            <person name="Copeland A."/>
            <person name="Barry K.W."/>
            <person name="Cichocki N."/>
            <person name="Veneault-Fourrey C."/>
            <person name="LaButti K."/>
            <person name="Lindquist E.A."/>
            <person name="Lipzen A."/>
            <person name="Lundell T."/>
            <person name="Morin E."/>
            <person name="Murat C."/>
            <person name="Riley R."/>
            <person name="Ohm R."/>
            <person name="Sun H."/>
            <person name="Tunlid A."/>
            <person name="Henrissat B."/>
            <person name="Grigoriev I.V."/>
            <person name="Hibbett D.S."/>
            <person name="Martin F."/>
        </authorList>
    </citation>
    <scope>NUCLEOTIDE SEQUENCE [LARGE SCALE GENOMIC DNA]</scope>
    <source>
        <strain evidence="3">Ve08.2h10</strain>
    </source>
</reference>
<feature type="compositionally biased region" description="Polar residues" evidence="1">
    <location>
        <begin position="140"/>
        <end position="159"/>
    </location>
</feature>
<sequence>MFGVGMGGVPALKGLNSGWQVWGSSTPGSKRNASISSAASLNDLSPSQGDNGYRTNIGESWSAPRASSGTWDELSGSPQKKEFSQLDPNSTLSLHHARQRQATAAHAAALSGPRIDDRSSAKAGQFSPQRFDNGLGKDTGVSSRYPTSPSNQATYGSSPFAGQNGAFDVSAMVENELSLGLRGMAVEEDHLNSHYRQQPVSSQPNAIVHHSSGVPQVRPPPMVQGRTPYAGYPQADYSSYYTNAAPRDPYMDYGYGYSAPADPSLYPSSAGMNNTLPASIYPGVSPQTLHPNASAGQQSGVYYDYSASARSPSQYYYPAHQPMMYPTMPSLSPIPTPQLTAAAPAGVPDKKQVRMFISLI</sequence>
<feature type="region of interest" description="Disordered" evidence="1">
    <location>
        <begin position="23"/>
        <end position="159"/>
    </location>
</feature>
<dbReference type="EMBL" id="KN824967">
    <property type="protein sequence ID" value="KIK96805.1"/>
    <property type="molecule type" value="Genomic_DNA"/>
</dbReference>
<keyword evidence="3" id="KW-1185">Reference proteome</keyword>